<dbReference type="InterPro" id="IPR051213">
    <property type="entry name" value="START_lipid_transfer"/>
</dbReference>
<keyword evidence="3" id="KW-1185">Reference proteome</keyword>
<dbReference type="PROSITE" id="PS50848">
    <property type="entry name" value="START"/>
    <property type="match status" value="1"/>
</dbReference>
<dbReference type="GO" id="GO:0005737">
    <property type="term" value="C:cytoplasm"/>
    <property type="evidence" value="ECO:0007669"/>
    <property type="project" value="UniProtKB-ARBA"/>
</dbReference>
<dbReference type="GO" id="GO:0008289">
    <property type="term" value="F:lipid binding"/>
    <property type="evidence" value="ECO:0007669"/>
    <property type="project" value="InterPro"/>
</dbReference>
<dbReference type="InterPro" id="IPR002913">
    <property type="entry name" value="START_lipid-bd_dom"/>
</dbReference>
<dbReference type="CDD" id="cd00177">
    <property type="entry name" value="START"/>
    <property type="match status" value="1"/>
</dbReference>
<dbReference type="PANTHER" id="PTHR19308:SF14">
    <property type="entry name" value="START DOMAIN-CONTAINING PROTEIN"/>
    <property type="match status" value="1"/>
</dbReference>
<dbReference type="PANTHER" id="PTHR19308">
    <property type="entry name" value="PHOSPHATIDYLCHOLINE TRANSFER PROTEIN"/>
    <property type="match status" value="1"/>
</dbReference>
<gene>
    <name evidence="2" type="ORF">AMORRO_LOCUS11198</name>
</gene>
<name>A0A9N9EPD9_9GLOM</name>
<comment type="caution">
    <text evidence="2">The sequence shown here is derived from an EMBL/GenBank/DDBJ whole genome shotgun (WGS) entry which is preliminary data.</text>
</comment>
<dbReference type="InterPro" id="IPR023393">
    <property type="entry name" value="START-like_dom_sf"/>
</dbReference>
<dbReference type="Proteomes" id="UP000789342">
    <property type="component" value="Unassembled WGS sequence"/>
</dbReference>
<dbReference type="AlphaFoldDB" id="A0A9N9EPD9"/>
<dbReference type="EMBL" id="CAJVPV010013724">
    <property type="protein sequence ID" value="CAG8679904.1"/>
    <property type="molecule type" value="Genomic_DNA"/>
</dbReference>
<dbReference type="OrthoDB" id="196858at2759"/>
<feature type="domain" description="START" evidence="1">
    <location>
        <begin position="151"/>
        <end position="316"/>
    </location>
</feature>
<organism evidence="2 3">
    <name type="scientific">Acaulospora morrowiae</name>
    <dbReference type="NCBI Taxonomy" id="94023"/>
    <lineage>
        <taxon>Eukaryota</taxon>
        <taxon>Fungi</taxon>
        <taxon>Fungi incertae sedis</taxon>
        <taxon>Mucoromycota</taxon>
        <taxon>Glomeromycotina</taxon>
        <taxon>Glomeromycetes</taxon>
        <taxon>Diversisporales</taxon>
        <taxon>Acaulosporaceae</taxon>
        <taxon>Acaulospora</taxon>
    </lineage>
</organism>
<protein>
    <submittedName>
        <fullName evidence="2">16306_t:CDS:1</fullName>
    </submittedName>
</protein>
<sequence length="602" mass="67135">MVYSPSNSRRSSYVSSQYNLEHPKVNENFDTMKSNVRKILFKREDEIDSPKVSSVVVSREASATSEYIRDSVNINDDSHIQSSTASANEELLTTEYSSEVLLASSEASSNVEEEATEIPEPAKKVIVHRHTESLKDALHYLKSLYDNVNDWTLYTETKGVKVFTMDGGKPMPIMRGDITYTGYDAEDVLSVVANMDFRKLWDDRFDEGSTYERWDLGETLTRSAMKGTFPVSGRDMALINTVDRDPETGTIYFVSTSVIDQAIPLSKKHVRADLKIAGWILKPKKNESGIVEAVDATYIVEIDIKLDSIPTSILKSISMQTPMCVVKVNDVIQKYGFPPYVKRLTGMLSHDGFSDKTFQCDFTLQMDGGGIAEIQTSKTMYPNGFDISIKPENVKVELAYDNRELIRLTMPAGTDSREVKVTITKNSSKVTKMTCNKTQNIPVASPENEGATIMSSTPEVKFSSSQAKKTIKNSVVNHGHPAKDKSSSPTLVNKEPIQVPVMETVNIKKSDIKITPDDHDVSLADKRFIQQPESVIPTKITEVKHQSFTDKLTLDESTDEIPTSKILTVGRNISISDFAENIKLDPQKFGLMIASMILAYYA</sequence>
<reference evidence="2" key="1">
    <citation type="submission" date="2021-06" db="EMBL/GenBank/DDBJ databases">
        <authorList>
            <person name="Kallberg Y."/>
            <person name="Tangrot J."/>
            <person name="Rosling A."/>
        </authorList>
    </citation>
    <scope>NUCLEOTIDE SEQUENCE</scope>
    <source>
        <strain evidence="2">CL551</strain>
    </source>
</reference>
<accession>A0A9N9EPD9</accession>
<dbReference type="Pfam" id="PF01852">
    <property type="entry name" value="START"/>
    <property type="match status" value="1"/>
</dbReference>
<proteinExistence type="predicted"/>
<evidence type="ECO:0000313" key="2">
    <source>
        <dbReference type="EMBL" id="CAG8679904.1"/>
    </source>
</evidence>
<dbReference type="SUPFAM" id="SSF55961">
    <property type="entry name" value="Bet v1-like"/>
    <property type="match status" value="1"/>
</dbReference>
<feature type="non-terminal residue" evidence="2">
    <location>
        <position position="602"/>
    </location>
</feature>
<evidence type="ECO:0000313" key="3">
    <source>
        <dbReference type="Proteomes" id="UP000789342"/>
    </source>
</evidence>
<evidence type="ECO:0000259" key="1">
    <source>
        <dbReference type="PROSITE" id="PS50848"/>
    </source>
</evidence>
<dbReference type="Gene3D" id="3.30.530.20">
    <property type="match status" value="1"/>
</dbReference>